<comment type="caution">
    <text evidence="4">The sequence shown here is derived from an EMBL/GenBank/DDBJ whole genome shotgun (WGS) entry which is preliminary data.</text>
</comment>
<keyword evidence="3" id="KW-0812">Transmembrane</keyword>
<evidence type="ECO:0000256" key="2">
    <source>
        <dbReference type="RuleBase" id="RU003750"/>
    </source>
</evidence>
<evidence type="ECO:0000313" key="4">
    <source>
        <dbReference type="EMBL" id="HGQ73994.1"/>
    </source>
</evidence>
<proteinExistence type="inferred from homology"/>
<dbReference type="GO" id="GO:0016780">
    <property type="term" value="F:phosphotransferase activity, for other substituted phosphate groups"/>
    <property type="evidence" value="ECO:0007669"/>
    <property type="project" value="InterPro"/>
</dbReference>
<accession>A0A7C4NVC8</accession>
<dbReference type="Pfam" id="PF01066">
    <property type="entry name" value="CDP-OH_P_transf"/>
    <property type="match status" value="1"/>
</dbReference>
<evidence type="ECO:0000256" key="3">
    <source>
        <dbReference type="SAM" id="Phobius"/>
    </source>
</evidence>
<evidence type="ECO:0000256" key="1">
    <source>
        <dbReference type="ARBA" id="ARBA00022679"/>
    </source>
</evidence>
<dbReference type="GO" id="GO:0008654">
    <property type="term" value="P:phospholipid biosynthetic process"/>
    <property type="evidence" value="ECO:0007669"/>
    <property type="project" value="InterPro"/>
</dbReference>
<keyword evidence="1 2" id="KW-0808">Transferase</keyword>
<dbReference type="EMBL" id="DTBP01000017">
    <property type="protein sequence ID" value="HGQ73994.1"/>
    <property type="molecule type" value="Genomic_DNA"/>
</dbReference>
<dbReference type="InterPro" id="IPR048254">
    <property type="entry name" value="CDP_ALCOHOL_P_TRANSF_CS"/>
</dbReference>
<evidence type="ECO:0000313" key="5">
    <source>
        <dbReference type="EMBL" id="HGU64932.1"/>
    </source>
</evidence>
<keyword evidence="3" id="KW-1133">Transmembrane helix</keyword>
<keyword evidence="3" id="KW-0472">Membrane</keyword>
<feature type="transmembrane region" description="Helical" evidence="3">
    <location>
        <begin position="102"/>
        <end position="122"/>
    </location>
</feature>
<dbReference type="InterPro" id="IPR043130">
    <property type="entry name" value="CDP-OH_PTrfase_TM_dom"/>
</dbReference>
<name>A0A7C4NVC8_STAMA</name>
<dbReference type="AlphaFoldDB" id="A0A7C4NVC8"/>
<protein>
    <submittedName>
        <fullName evidence="4">CDP-alcohol phosphatidyltransferase family protein</fullName>
    </submittedName>
</protein>
<dbReference type="InterPro" id="IPR000462">
    <property type="entry name" value="CDP-OH_P_trans"/>
</dbReference>
<comment type="similarity">
    <text evidence="2">Belongs to the CDP-alcohol phosphatidyltransferase class-I family.</text>
</comment>
<dbReference type="Gene3D" id="1.20.120.1760">
    <property type="match status" value="1"/>
</dbReference>
<organism evidence="4">
    <name type="scientific">Staphylothermus marinus</name>
    <dbReference type="NCBI Taxonomy" id="2280"/>
    <lineage>
        <taxon>Archaea</taxon>
        <taxon>Thermoproteota</taxon>
        <taxon>Thermoprotei</taxon>
        <taxon>Desulfurococcales</taxon>
        <taxon>Desulfurococcaceae</taxon>
        <taxon>Staphylothermus</taxon>
    </lineage>
</organism>
<dbReference type="GO" id="GO:0016020">
    <property type="term" value="C:membrane"/>
    <property type="evidence" value="ECO:0007669"/>
    <property type="project" value="InterPro"/>
</dbReference>
<feature type="transmembrane region" description="Helical" evidence="3">
    <location>
        <begin position="33"/>
        <end position="60"/>
    </location>
</feature>
<reference evidence="4" key="1">
    <citation type="journal article" date="2020" name="mSystems">
        <title>Genome- and Community-Level Interaction Insights into Carbon Utilization and Element Cycling Functions of Hydrothermarchaeota in Hydrothermal Sediment.</title>
        <authorList>
            <person name="Zhou Z."/>
            <person name="Liu Y."/>
            <person name="Xu W."/>
            <person name="Pan J."/>
            <person name="Luo Z.H."/>
            <person name="Li M."/>
        </authorList>
    </citation>
    <scope>NUCLEOTIDE SEQUENCE [LARGE SCALE GENOMIC DNA]</scope>
    <source>
        <strain evidence="5">SpSt-622</strain>
        <strain evidence="4">SpSt-648</strain>
    </source>
</reference>
<sequence length="130" mass="14321">MDALDGAVARLTDSVSKRGAFLDSTIDRLSDTIIILALIPLKYPSNIVITLLVSSLMVSYCRARAESLGLNLQSIGFVERAERILGIVITILVSYLNQALSIVTLLLLTILTVITFIHRFLYALSKLDNR</sequence>
<gene>
    <name evidence="5" type="ORF">ENT92_01770</name>
    <name evidence="4" type="ORF">ENU20_02830</name>
</gene>
<dbReference type="EMBL" id="DTAN01000068">
    <property type="protein sequence ID" value="HGU64932.1"/>
    <property type="molecule type" value="Genomic_DNA"/>
</dbReference>
<dbReference type="PROSITE" id="PS00379">
    <property type="entry name" value="CDP_ALCOHOL_P_TRANSF"/>
    <property type="match status" value="1"/>
</dbReference>